<keyword evidence="4" id="KW-0862">Zinc</keyword>
<dbReference type="PANTHER" id="PTHR46233">
    <property type="entry name" value="HYDROXYACYLGLUTATHIONE HYDROLASE GLOC"/>
    <property type="match status" value="1"/>
</dbReference>
<keyword evidence="2" id="KW-0479">Metal-binding</keyword>
<dbReference type="STRING" id="1325564.NSJP_0900"/>
<keyword evidence="3 6" id="KW-0378">Hydrolase</keyword>
<accession>A0A1W1I253</accession>
<dbReference type="Pfam" id="PF13560">
    <property type="entry name" value="HTH_31"/>
    <property type="match status" value="1"/>
</dbReference>
<dbReference type="EMBL" id="LT828648">
    <property type="protein sequence ID" value="SLM47072.1"/>
    <property type="molecule type" value="Genomic_DNA"/>
</dbReference>
<dbReference type="GO" id="GO:0016787">
    <property type="term" value="F:hydrolase activity"/>
    <property type="evidence" value="ECO:0007669"/>
    <property type="project" value="UniProtKB-KW"/>
</dbReference>
<reference evidence="6 7" key="1">
    <citation type="submission" date="2017-03" db="EMBL/GenBank/DDBJ databases">
        <authorList>
            <person name="Afonso C.L."/>
            <person name="Miller P.J."/>
            <person name="Scott M.A."/>
            <person name="Spackman E."/>
            <person name="Goraichik I."/>
            <person name="Dimitrov K.M."/>
            <person name="Suarez D.L."/>
            <person name="Swayne D.E."/>
        </authorList>
    </citation>
    <scope>NUCLEOTIDE SEQUENCE [LARGE SCALE GENOMIC DNA]</scope>
    <source>
        <strain evidence="6">Genome sequencing of Nitrospira japonica strain NJ11</strain>
    </source>
</reference>
<dbReference type="InterPro" id="IPR001387">
    <property type="entry name" value="Cro/C1-type_HTH"/>
</dbReference>
<dbReference type="Proteomes" id="UP000192042">
    <property type="component" value="Chromosome I"/>
</dbReference>
<dbReference type="InterPro" id="IPR036866">
    <property type="entry name" value="RibonucZ/Hydroxyglut_hydro"/>
</dbReference>
<dbReference type="Pfam" id="PF00753">
    <property type="entry name" value="Lactamase_B"/>
    <property type="match status" value="1"/>
</dbReference>
<dbReference type="GO" id="GO:0003677">
    <property type="term" value="F:DNA binding"/>
    <property type="evidence" value="ECO:0007669"/>
    <property type="project" value="UniProtKB-KW"/>
</dbReference>
<name>A0A1W1I253_9BACT</name>
<dbReference type="OrthoDB" id="9802248at2"/>
<dbReference type="CDD" id="cd00093">
    <property type="entry name" value="HTH_XRE"/>
    <property type="match status" value="1"/>
</dbReference>
<dbReference type="AlphaFoldDB" id="A0A1W1I253"/>
<dbReference type="InterPro" id="IPR010982">
    <property type="entry name" value="Lambda_DNA-bd_dom_sf"/>
</dbReference>
<evidence type="ECO:0000256" key="1">
    <source>
        <dbReference type="ARBA" id="ARBA00001947"/>
    </source>
</evidence>
<dbReference type="SMART" id="SM00530">
    <property type="entry name" value="HTH_XRE"/>
    <property type="match status" value="1"/>
</dbReference>
<dbReference type="Gene3D" id="3.60.15.10">
    <property type="entry name" value="Ribonuclease Z/Hydroxyacylglutathione hydrolase-like"/>
    <property type="match status" value="1"/>
</dbReference>
<dbReference type="SUPFAM" id="SSF47413">
    <property type="entry name" value="lambda repressor-like DNA-binding domains"/>
    <property type="match status" value="1"/>
</dbReference>
<dbReference type="CDD" id="cd06262">
    <property type="entry name" value="metallo-hydrolase-like_MBL-fold"/>
    <property type="match status" value="1"/>
</dbReference>
<keyword evidence="7" id="KW-1185">Reference proteome</keyword>
<gene>
    <name evidence="6" type="ORF">NSJP_0900</name>
</gene>
<evidence type="ECO:0000259" key="5">
    <source>
        <dbReference type="PROSITE" id="PS50943"/>
    </source>
</evidence>
<dbReference type="KEGG" id="nja:NSJP_0900"/>
<dbReference type="Gene3D" id="1.10.260.40">
    <property type="entry name" value="lambda repressor-like DNA-binding domains"/>
    <property type="match status" value="1"/>
</dbReference>
<dbReference type="InterPro" id="IPR001279">
    <property type="entry name" value="Metallo-B-lactamas"/>
</dbReference>
<comment type="cofactor">
    <cofactor evidence="1">
        <name>Zn(2+)</name>
        <dbReference type="ChEBI" id="CHEBI:29105"/>
    </cofactor>
</comment>
<proteinExistence type="predicted"/>
<dbReference type="SUPFAM" id="SSF56281">
    <property type="entry name" value="Metallo-hydrolase/oxidoreductase"/>
    <property type="match status" value="1"/>
</dbReference>
<sequence>MPLEDDLSDILKKARGGLGLSVREVAVASGLSEADVTGLERGHKPPDRRTVRALAGVLALKPDPLVGMAIENWRPADRQKLPWVETVYGSVGGYGVQGYLLHDDGEALIVDTGYNAPAMISALNERRLRLVGICLTHGHSDHARGIEELLAHREVPVYLGNDDRSLLDWRPRAGLLTSPHDGLVVRVGARTVRCLATPGHTAGGICYQADDQEQPTCFVGDTLFAGSIGRSNPFTLYETHLDSVRRRLLTLPGDVRLLPGHGPGTTVAEEREHNPFASLG</sequence>
<dbReference type="SMART" id="SM00849">
    <property type="entry name" value="Lactamase_B"/>
    <property type="match status" value="1"/>
</dbReference>
<evidence type="ECO:0000313" key="6">
    <source>
        <dbReference type="EMBL" id="SLM47072.1"/>
    </source>
</evidence>
<evidence type="ECO:0000256" key="3">
    <source>
        <dbReference type="ARBA" id="ARBA00022801"/>
    </source>
</evidence>
<keyword evidence="6" id="KW-0238">DNA-binding</keyword>
<feature type="domain" description="HTH cro/C1-type" evidence="5">
    <location>
        <begin position="11"/>
        <end position="65"/>
    </location>
</feature>
<evidence type="ECO:0000256" key="4">
    <source>
        <dbReference type="ARBA" id="ARBA00022833"/>
    </source>
</evidence>
<organism evidence="6 7">
    <name type="scientific">Nitrospira japonica</name>
    <dbReference type="NCBI Taxonomy" id="1325564"/>
    <lineage>
        <taxon>Bacteria</taxon>
        <taxon>Pseudomonadati</taxon>
        <taxon>Nitrospirota</taxon>
        <taxon>Nitrospiria</taxon>
        <taxon>Nitrospirales</taxon>
        <taxon>Nitrospiraceae</taxon>
        <taxon>Nitrospira</taxon>
    </lineage>
</organism>
<dbReference type="GO" id="GO:0046872">
    <property type="term" value="F:metal ion binding"/>
    <property type="evidence" value="ECO:0007669"/>
    <property type="project" value="UniProtKB-KW"/>
</dbReference>
<dbReference type="PROSITE" id="PS50943">
    <property type="entry name" value="HTH_CROC1"/>
    <property type="match status" value="1"/>
</dbReference>
<protein>
    <submittedName>
        <fullName evidence="6">Putative Hydrolase with N-terminal DNA-binding domain</fullName>
    </submittedName>
</protein>
<dbReference type="InterPro" id="IPR051453">
    <property type="entry name" value="MBL_Glyoxalase_II"/>
</dbReference>
<evidence type="ECO:0000256" key="2">
    <source>
        <dbReference type="ARBA" id="ARBA00022723"/>
    </source>
</evidence>
<dbReference type="PANTHER" id="PTHR46233:SF3">
    <property type="entry name" value="HYDROXYACYLGLUTATHIONE HYDROLASE GLOC"/>
    <property type="match status" value="1"/>
</dbReference>
<evidence type="ECO:0000313" key="7">
    <source>
        <dbReference type="Proteomes" id="UP000192042"/>
    </source>
</evidence>